<dbReference type="Proteomes" id="UP000789901">
    <property type="component" value="Unassembled WGS sequence"/>
</dbReference>
<proteinExistence type="predicted"/>
<protein>
    <submittedName>
        <fullName evidence="1">4471_t:CDS:1</fullName>
    </submittedName>
</protein>
<evidence type="ECO:0000313" key="2">
    <source>
        <dbReference type="Proteomes" id="UP000789901"/>
    </source>
</evidence>
<reference evidence="1 2" key="1">
    <citation type="submission" date="2021-06" db="EMBL/GenBank/DDBJ databases">
        <authorList>
            <person name="Kallberg Y."/>
            <person name="Tangrot J."/>
            <person name="Rosling A."/>
        </authorList>
    </citation>
    <scope>NUCLEOTIDE SEQUENCE [LARGE SCALE GENOMIC DNA]</scope>
    <source>
        <strain evidence="1 2">120-4 pot B 10/14</strain>
    </source>
</reference>
<organism evidence="1 2">
    <name type="scientific">Gigaspora margarita</name>
    <dbReference type="NCBI Taxonomy" id="4874"/>
    <lineage>
        <taxon>Eukaryota</taxon>
        <taxon>Fungi</taxon>
        <taxon>Fungi incertae sedis</taxon>
        <taxon>Mucoromycota</taxon>
        <taxon>Glomeromycotina</taxon>
        <taxon>Glomeromycetes</taxon>
        <taxon>Diversisporales</taxon>
        <taxon>Gigasporaceae</taxon>
        <taxon>Gigaspora</taxon>
    </lineage>
</organism>
<keyword evidence="2" id="KW-1185">Reference proteome</keyword>
<comment type="caution">
    <text evidence="1">The sequence shown here is derived from an EMBL/GenBank/DDBJ whole genome shotgun (WGS) entry which is preliminary data.</text>
</comment>
<accession>A0ABN7WMF0</accession>
<gene>
    <name evidence="1" type="ORF">GMARGA_LOCUS32812</name>
</gene>
<feature type="non-terminal residue" evidence="1">
    <location>
        <position position="146"/>
    </location>
</feature>
<sequence>MPVWGRRSDTKALNLVFNELFDVKLKIRIKLGGKTRRKKPKWFSLLKKKIIENTEERIIKPKKKKWVLSKKGEAFKIREKKDKTIQMYRKDPMGNEHELKELRSLKSPEKELIIQAELNDKEKDDIAAIGAAVVQINEKKEVSLEE</sequence>
<name>A0ABN7WMF0_GIGMA</name>
<dbReference type="EMBL" id="CAJVQB010052580">
    <property type="protein sequence ID" value="CAG8835970.1"/>
    <property type="molecule type" value="Genomic_DNA"/>
</dbReference>
<evidence type="ECO:0000313" key="1">
    <source>
        <dbReference type="EMBL" id="CAG8835970.1"/>
    </source>
</evidence>